<keyword evidence="10 12" id="KW-0456">Lyase</keyword>
<dbReference type="FunFam" id="1.10.340.30:FF:000001">
    <property type="entry name" value="Endonuclease III"/>
    <property type="match status" value="1"/>
</dbReference>
<dbReference type="Gene3D" id="1.10.1670.10">
    <property type="entry name" value="Helix-hairpin-Helix base-excision DNA repair enzymes (C-terminal)"/>
    <property type="match status" value="1"/>
</dbReference>
<evidence type="ECO:0000256" key="10">
    <source>
        <dbReference type="ARBA" id="ARBA00023239"/>
    </source>
</evidence>
<keyword evidence="2 12" id="KW-0004">4Fe-4S</keyword>
<dbReference type="NCBIfam" id="TIGR01083">
    <property type="entry name" value="nth"/>
    <property type="match status" value="1"/>
</dbReference>
<sequence>MDKNQEIIERLRKEYADVDSALEYENPYELLVATILAAQCTDVRVNIVTKDLFKRYPSPKELAQAELSEVENAIKTCGLYKNKAKNLIACAQRIMEAYGGIVPHTEEELTTLAGVGRKTANVVLAFAFGLPAFPVDTHVKRVSNRIGFAHSNDPNKVEEEDKKIIKKEDWSKAHHWLIWHGRRVCKAQKPLCGKCCILDLCPYTDKNL</sequence>
<dbReference type="EC" id="4.2.99.18" evidence="12"/>
<comment type="function">
    <text evidence="12">DNA repair enzyme that has both DNA N-glycosylase activity and AP-lyase activity. The DNA N-glycosylase activity releases various damaged pyrimidines from DNA by cleaving the N-glycosidic bond, leaving an AP (apurinic/apyrimidinic) site. The AP-lyase activity cleaves the phosphodiester bond 3' to the AP site by a beta-elimination, leaving a 3'-terminal unsaturated sugar and a product with a terminal 5'-phosphate.</text>
</comment>
<dbReference type="AlphaFoldDB" id="A0AAU8A8C1"/>
<dbReference type="GO" id="GO:0006285">
    <property type="term" value="P:base-excision repair, AP site formation"/>
    <property type="evidence" value="ECO:0007669"/>
    <property type="project" value="TreeGrafter"/>
</dbReference>
<keyword evidence="4 12" id="KW-0227">DNA damage</keyword>
<organism evidence="14">
    <name type="scientific">Christensenella massiliensis</name>
    <dbReference type="NCBI Taxonomy" id="1805714"/>
    <lineage>
        <taxon>Bacteria</taxon>
        <taxon>Bacillati</taxon>
        <taxon>Bacillota</taxon>
        <taxon>Clostridia</taxon>
        <taxon>Christensenellales</taxon>
        <taxon>Christensenellaceae</taxon>
        <taxon>Christensenella</taxon>
    </lineage>
</organism>
<gene>
    <name evidence="12 14" type="primary">nth</name>
    <name evidence="14" type="ORF">PUP29_11360</name>
</gene>
<evidence type="ECO:0000256" key="8">
    <source>
        <dbReference type="ARBA" id="ARBA00023125"/>
    </source>
</evidence>
<keyword evidence="14" id="KW-0255">Endonuclease</keyword>
<dbReference type="RefSeq" id="WP_079545671.1">
    <property type="nucleotide sequence ID" value="NZ_CP117826.1"/>
</dbReference>
<dbReference type="InterPro" id="IPR003651">
    <property type="entry name" value="Endonuclease3_FeS-loop_motif"/>
</dbReference>
<dbReference type="GO" id="GO:0051539">
    <property type="term" value="F:4 iron, 4 sulfur cluster binding"/>
    <property type="evidence" value="ECO:0007669"/>
    <property type="project" value="UniProtKB-UniRule"/>
</dbReference>
<keyword evidence="9 12" id="KW-0234">DNA repair</keyword>
<keyword evidence="11 12" id="KW-0326">Glycosidase</keyword>
<dbReference type="PROSITE" id="PS00764">
    <property type="entry name" value="ENDONUCLEASE_III_1"/>
    <property type="match status" value="1"/>
</dbReference>
<dbReference type="FunFam" id="1.10.1670.10:FF:000001">
    <property type="entry name" value="Endonuclease III"/>
    <property type="match status" value="1"/>
</dbReference>
<dbReference type="InterPro" id="IPR004035">
    <property type="entry name" value="Endouclease-III_FeS-bd_BS"/>
</dbReference>
<evidence type="ECO:0000256" key="9">
    <source>
        <dbReference type="ARBA" id="ARBA00023204"/>
    </source>
</evidence>
<dbReference type="PIRSF" id="PIRSF001435">
    <property type="entry name" value="Nth"/>
    <property type="match status" value="1"/>
</dbReference>
<dbReference type="GO" id="GO:0140078">
    <property type="term" value="F:class I DNA-(apurinic or apyrimidinic site) endonuclease activity"/>
    <property type="evidence" value="ECO:0007669"/>
    <property type="project" value="UniProtKB-EC"/>
</dbReference>
<dbReference type="CDD" id="cd00056">
    <property type="entry name" value="ENDO3c"/>
    <property type="match status" value="1"/>
</dbReference>
<dbReference type="GO" id="GO:0046872">
    <property type="term" value="F:metal ion binding"/>
    <property type="evidence" value="ECO:0007669"/>
    <property type="project" value="UniProtKB-KW"/>
</dbReference>
<dbReference type="InterPro" id="IPR003265">
    <property type="entry name" value="HhH-GPD_domain"/>
</dbReference>
<keyword evidence="14" id="KW-0540">Nuclease</keyword>
<evidence type="ECO:0000256" key="12">
    <source>
        <dbReference type="HAMAP-Rule" id="MF_00942"/>
    </source>
</evidence>
<comment type="cofactor">
    <cofactor evidence="12">
        <name>[4Fe-4S] cluster</name>
        <dbReference type="ChEBI" id="CHEBI:49883"/>
    </cofactor>
    <text evidence="12">Binds 1 [4Fe-4S] cluster.</text>
</comment>
<dbReference type="Pfam" id="PF00633">
    <property type="entry name" value="HHH"/>
    <property type="match status" value="1"/>
</dbReference>
<evidence type="ECO:0000256" key="7">
    <source>
        <dbReference type="ARBA" id="ARBA00023014"/>
    </source>
</evidence>
<keyword evidence="8 12" id="KW-0238">DNA-binding</keyword>
<dbReference type="SUPFAM" id="SSF48150">
    <property type="entry name" value="DNA-glycosylase"/>
    <property type="match status" value="1"/>
</dbReference>
<accession>A0AAU8A8C1</accession>
<proteinExistence type="inferred from homology"/>
<dbReference type="HAMAP" id="MF_00942">
    <property type="entry name" value="Nth"/>
    <property type="match status" value="1"/>
</dbReference>
<dbReference type="Gene3D" id="1.10.340.30">
    <property type="entry name" value="Hypothetical protein, domain 2"/>
    <property type="match status" value="1"/>
</dbReference>
<dbReference type="PANTHER" id="PTHR10359:SF18">
    <property type="entry name" value="ENDONUCLEASE III"/>
    <property type="match status" value="1"/>
</dbReference>
<keyword evidence="7 12" id="KW-0411">Iron-sulfur</keyword>
<dbReference type="InterPro" id="IPR023170">
    <property type="entry name" value="HhH_base_excis_C"/>
</dbReference>
<evidence type="ECO:0000256" key="2">
    <source>
        <dbReference type="ARBA" id="ARBA00022485"/>
    </source>
</evidence>
<protein>
    <recommendedName>
        <fullName evidence="12">Endonuclease III</fullName>
        <ecNumber evidence="12">4.2.99.18</ecNumber>
    </recommendedName>
    <alternativeName>
        <fullName evidence="12">DNA-(apurinic or apyrimidinic site) lyase</fullName>
    </alternativeName>
</protein>
<reference evidence="14" key="1">
    <citation type="submission" date="2023-02" db="EMBL/GenBank/DDBJ databases">
        <title>Gut commensal Christensenella minuta modulates host metabolism via a new class of secondary bile acids.</title>
        <authorList>
            <person name="Liu C."/>
        </authorList>
    </citation>
    <scope>NUCLEOTIDE SEQUENCE</scope>
    <source>
        <strain evidence="14">CA70</strain>
    </source>
</reference>
<comment type="similarity">
    <text evidence="1 12">Belongs to the Nth/MutY family.</text>
</comment>
<evidence type="ECO:0000256" key="6">
    <source>
        <dbReference type="ARBA" id="ARBA00023004"/>
    </source>
</evidence>
<evidence type="ECO:0000256" key="1">
    <source>
        <dbReference type="ARBA" id="ARBA00008343"/>
    </source>
</evidence>
<feature type="binding site" evidence="12">
    <location>
        <position position="192"/>
    </location>
    <ligand>
        <name>[4Fe-4S] cluster</name>
        <dbReference type="ChEBI" id="CHEBI:49883"/>
    </ligand>
</feature>
<keyword evidence="5 12" id="KW-0378">Hydrolase</keyword>
<dbReference type="InterPro" id="IPR004036">
    <property type="entry name" value="Endonuclease-III-like_CS2"/>
</dbReference>
<feature type="binding site" evidence="12">
    <location>
        <position position="195"/>
    </location>
    <ligand>
        <name>[4Fe-4S] cluster</name>
        <dbReference type="ChEBI" id="CHEBI:49883"/>
    </ligand>
</feature>
<dbReference type="Pfam" id="PF00730">
    <property type="entry name" value="HhH-GPD"/>
    <property type="match status" value="1"/>
</dbReference>
<feature type="binding site" evidence="12">
    <location>
        <position position="201"/>
    </location>
    <ligand>
        <name>[4Fe-4S] cluster</name>
        <dbReference type="ChEBI" id="CHEBI:49883"/>
    </ligand>
</feature>
<comment type="catalytic activity">
    <reaction evidence="12">
        <text>2'-deoxyribonucleotide-(2'-deoxyribose 5'-phosphate)-2'-deoxyribonucleotide-DNA = a 3'-end 2'-deoxyribonucleotide-(2,3-dehydro-2,3-deoxyribose 5'-phosphate)-DNA + a 5'-end 5'-phospho-2'-deoxyribonucleoside-DNA + H(+)</text>
        <dbReference type="Rhea" id="RHEA:66592"/>
        <dbReference type="Rhea" id="RHEA-COMP:13180"/>
        <dbReference type="Rhea" id="RHEA-COMP:16897"/>
        <dbReference type="Rhea" id="RHEA-COMP:17067"/>
        <dbReference type="ChEBI" id="CHEBI:15378"/>
        <dbReference type="ChEBI" id="CHEBI:136412"/>
        <dbReference type="ChEBI" id="CHEBI:157695"/>
        <dbReference type="ChEBI" id="CHEBI:167181"/>
        <dbReference type="EC" id="4.2.99.18"/>
    </reaction>
</comment>
<dbReference type="PROSITE" id="PS01155">
    <property type="entry name" value="ENDONUCLEASE_III_2"/>
    <property type="match status" value="1"/>
</dbReference>
<dbReference type="PANTHER" id="PTHR10359">
    <property type="entry name" value="A/G-SPECIFIC ADENINE GLYCOSYLASE/ENDONUCLEASE III"/>
    <property type="match status" value="1"/>
</dbReference>
<dbReference type="InterPro" id="IPR005759">
    <property type="entry name" value="Nth"/>
</dbReference>
<evidence type="ECO:0000313" key="14">
    <source>
        <dbReference type="EMBL" id="XCC62114.1"/>
    </source>
</evidence>
<evidence type="ECO:0000256" key="11">
    <source>
        <dbReference type="ARBA" id="ARBA00023295"/>
    </source>
</evidence>
<evidence type="ECO:0000256" key="4">
    <source>
        <dbReference type="ARBA" id="ARBA00022763"/>
    </source>
</evidence>
<keyword evidence="6 12" id="KW-0408">Iron</keyword>
<evidence type="ECO:0000256" key="5">
    <source>
        <dbReference type="ARBA" id="ARBA00022801"/>
    </source>
</evidence>
<evidence type="ECO:0000259" key="13">
    <source>
        <dbReference type="SMART" id="SM00478"/>
    </source>
</evidence>
<dbReference type="InterPro" id="IPR011257">
    <property type="entry name" value="DNA_glycosylase"/>
</dbReference>
<feature type="binding site" evidence="12">
    <location>
        <position position="185"/>
    </location>
    <ligand>
        <name>[4Fe-4S] cluster</name>
        <dbReference type="ChEBI" id="CHEBI:49883"/>
    </ligand>
</feature>
<keyword evidence="3 12" id="KW-0479">Metal-binding</keyword>
<dbReference type="EMBL" id="CP117826">
    <property type="protein sequence ID" value="XCC62114.1"/>
    <property type="molecule type" value="Genomic_DNA"/>
</dbReference>
<feature type="domain" description="HhH-GPD" evidence="13">
    <location>
        <begin position="36"/>
        <end position="183"/>
    </location>
</feature>
<dbReference type="GO" id="GO:0003677">
    <property type="term" value="F:DNA binding"/>
    <property type="evidence" value="ECO:0007669"/>
    <property type="project" value="UniProtKB-UniRule"/>
</dbReference>
<dbReference type="InterPro" id="IPR000445">
    <property type="entry name" value="HhH_motif"/>
</dbReference>
<evidence type="ECO:0000256" key="3">
    <source>
        <dbReference type="ARBA" id="ARBA00022723"/>
    </source>
</evidence>
<dbReference type="SMART" id="SM00478">
    <property type="entry name" value="ENDO3c"/>
    <property type="match status" value="1"/>
</dbReference>
<name>A0AAU8A8C1_9FIRM</name>
<dbReference type="SMART" id="SM00525">
    <property type="entry name" value="FES"/>
    <property type="match status" value="1"/>
</dbReference>
<dbReference type="GO" id="GO:0019104">
    <property type="term" value="F:DNA N-glycosylase activity"/>
    <property type="evidence" value="ECO:0007669"/>
    <property type="project" value="UniProtKB-UniRule"/>
</dbReference>